<dbReference type="Gene3D" id="3.30.2390.20">
    <property type="entry name" value="Type VII secretion system EccB, repeat 1 domain"/>
    <property type="match status" value="1"/>
</dbReference>
<organism evidence="2 3">
    <name type="scientific">Micromonospora profundi</name>
    <dbReference type="NCBI Taxonomy" id="1420889"/>
    <lineage>
        <taxon>Bacteria</taxon>
        <taxon>Bacillati</taxon>
        <taxon>Actinomycetota</taxon>
        <taxon>Actinomycetes</taxon>
        <taxon>Micromonosporales</taxon>
        <taxon>Micromonosporaceae</taxon>
        <taxon>Micromonospora</taxon>
    </lineage>
</organism>
<dbReference type="Pfam" id="PF05108">
    <property type="entry name" value="T7SS_ESX1_EccB"/>
    <property type="match status" value="1"/>
</dbReference>
<dbReference type="RefSeq" id="WP_306270924.1">
    <property type="nucleotide sequence ID" value="NZ_CP130472.1"/>
</dbReference>
<dbReference type="PANTHER" id="PTHR40765">
    <property type="entry name" value="ESX-2 SECRETION SYSTEM ATPASE ECCB2"/>
    <property type="match status" value="1"/>
</dbReference>
<dbReference type="EMBL" id="CP130472">
    <property type="protein sequence ID" value="WLS43446.1"/>
    <property type="molecule type" value="Genomic_DNA"/>
</dbReference>
<keyword evidence="1" id="KW-1133">Transmembrane helix</keyword>
<keyword evidence="3" id="KW-1185">Reference proteome</keyword>
<dbReference type="AlphaFoldDB" id="A0AAJ6HMP6"/>
<keyword evidence="1" id="KW-0812">Transmembrane</keyword>
<accession>A0AAJ6HMP6</accession>
<protein>
    <submittedName>
        <fullName evidence="2">Type VII secretion protein EccB</fullName>
    </submittedName>
</protein>
<dbReference type="InterPro" id="IPR044857">
    <property type="entry name" value="T7SS_EccB_R1"/>
</dbReference>
<dbReference type="NCBIfam" id="TIGR03919">
    <property type="entry name" value="T7SS_EccB"/>
    <property type="match status" value="1"/>
</dbReference>
<gene>
    <name evidence="2" type="primary">eccB</name>
    <name evidence="2" type="ORF">Q3V37_18765</name>
</gene>
<sequence>MQTQRDHVHAHQFMMGRLSSALVLGDPSGAEVPGRRALTGLVFGVLIAVLVVAGFGVYGWIVPGGSTAYRQPGLILVEKETGSRYVYADGLLHPVIDRPAAMLWQGPSAKVKLISQASLADVPRGDVLGIPDGPREIPAPQSFVAGPWLACLSGRPGDSGRGGLGMNLDPRAPAAPIPPERLIVVRDPGDKIHLIAQGSRFRVTDDAVLVALGISAGDAIPAPEPWLSQLPAGPDLAPAGIDGEGRDGPRIAGRSYDVGTLFRQNAGAAGEQFFVLRKDGLAALSETEFLFAGVRSRSAPVTLAGADLLEAPRSADRTLLDRLPDLAGAAEHRLDDRVLCLRQTPTAANTVYSVLVEAPRTMAVDANGRGVVFGPAGGGMAVYGVPVASGTAPPVVFVSSGGVAFALKDAQAAAALKINQVRPVPFPRELLAAFRQGPTLSREAVTFLAEG</sequence>
<name>A0AAJ6HMP6_9ACTN</name>
<proteinExistence type="predicted"/>
<evidence type="ECO:0000256" key="1">
    <source>
        <dbReference type="SAM" id="Phobius"/>
    </source>
</evidence>
<feature type="transmembrane region" description="Helical" evidence="1">
    <location>
        <begin position="40"/>
        <end position="61"/>
    </location>
</feature>
<dbReference type="KEGG" id="mprn:Q3V37_18765"/>
<keyword evidence="1" id="KW-0472">Membrane</keyword>
<dbReference type="Proteomes" id="UP001235874">
    <property type="component" value="Chromosome"/>
</dbReference>
<evidence type="ECO:0000313" key="2">
    <source>
        <dbReference type="EMBL" id="WLS43446.1"/>
    </source>
</evidence>
<reference evidence="2 3" key="1">
    <citation type="submission" date="2023-07" db="EMBL/GenBank/DDBJ databases">
        <title>Micromonospora profundi TRM 95458 converts glycerol to a new osmotic compound.</title>
        <authorList>
            <person name="Lu D."/>
        </authorList>
    </citation>
    <scope>NUCLEOTIDE SEQUENCE [LARGE SCALE GENOMIC DNA]</scope>
    <source>
        <strain evidence="2 3">TRM95458</strain>
    </source>
</reference>
<dbReference type="GO" id="GO:0005576">
    <property type="term" value="C:extracellular region"/>
    <property type="evidence" value="ECO:0007669"/>
    <property type="project" value="TreeGrafter"/>
</dbReference>
<evidence type="ECO:0000313" key="3">
    <source>
        <dbReference type="Proteomes" id="UP001235874"/>
    </source>
</evidence>
<dbReference type="InterPro" id="IPR007795">
    <property type="entry name" value="T7SS_EccB"/>
</dbReference>
<dbReference type="PANTHER" id="PTHR40765:SF2">
    <property type="entry name" value="ESX-2 SECRETION SYSTEM ATPASE ECCB2"/>
    <property type="match status" value="1"/>
</dbReference>